<evidence type="ECO:0008006" key="3">
    <source>
        <dbReference type="Google" id="ProtNLM"/>
    </source>
</evidence>
<gene>
    <name evidence="1" type="ORF">GCM10022295_90940</name>
</gene>
<keyword evidence="2" id="KW-1185">Reference proteome</keyword>
<dbReference type="EMBL" id="BAABCE010000038">
    <property type="protein sequence ID" value="GAA3595547.1"/>
    <property type="molecule type" value="Genomic_DNA"/>
</dbReference>
<dbReference type="Proteomes" id="UP001500707">
    <property type="component" value="Unassembled WGS sequence"/>
</dbReference>
<sequence>MYRSLVLLFLLTTWNRFHRDRPSQYQAVQPPRGTFRVVERNIGWLIMQRRLARDYETLTASSEAIIHLASIDNIRNGSATSAP</sequence>
<accession>A0ABP6Z278</accession>
<evidence type="ECO:0000313" key="2">
    <source>
        <dbReference type="Proteomes" id="UP001500707"/>
    </source>
</evidence>
<name>A0ABP6Z278_9ACTN</name>
<reference evidence="2" key="1">
    <citation type="journal article" date="2019" name="Int. J. Syst. Evol. Microbiol.">
        <title>The Global Catalogue of Microorganisms (GCM) 10K type strain sequencing project: providing services to taxonomists for standard genome sequencing and annotation.</title>
        <authorList>
            <consortium name="The Broad Institute Genomics Platform"/>
            <consortium name="The Broad Institute Genome Sequencing Center for Infectious Disease"/>
            <person name="Wu L."/>
            <person name="Ma J."/>
        </authorList>
    </citation>
    <scope>NUCLEOTIDE SEQUENCE [LARGE SCALE GENOMIC DNA]</scope>
    <source>
        <strain evidence="2">JCM 17656</strain>
    </source>
</reference>
<proteinExistence type="predicted"/>
<organism evidence="1 2">
    <name type="scientific">Streptomyces osmaniensis</name>
    <dbReference type="NCBI Taxonomy" id="593134"/>
    <lineage>
        <taxon>Bacteria</taxon>
        <taxon>Bacillati</taxon>
        <taxon>Actinomycetota</taxon>
        <taxon>Actinomycetes</taxon>
        <taxon>Kitasatosporales</taxon>
        <taxon>Streptomycetaceae</taxon>
        <taxon>Streptomyces</taxon>
    </lineage>
</organism>
<evidence type="ECO:0000313" key="1">
    <source>
        <dbReference type="EMBL" id="GAA3595547.1"/>
    </source>
</evidence>
<comment type="caution">
    <text evidence="1">The sequence shown here is derived from an EMBL/GenBank/DDBJ whole genome shotgun (WGS) entry which is preliminary data.</text>
</comment>
<protein>
    <recommendedName>
        <fullName evidence="3">Transposase</fullName>
    </recommendedName>
</protein>